<protein>
    <submittedName>
        <fullName evidence="2">6-aminohexanoate-dimer hydrolase</fullName>
        <ecNumber evidence="2">3.5.1.46</ecNumber>
    </submittedName>
</protein>
<proteinExistence type="predicted"/>
<accession>A0A1D3URL4</accession>
<keyword evidence="2" id="KW-0378">Hydrolase</keyword>
<dbReference type="PANTHER" id="PTHR43283">
    <property type="entry name" value="BETA-LACTAMASE-RELATED"/>
    <property type="match status" value="1"/>
</dbReference>
<evidence type="ECO:0000259" key="1">
    <source>
        <dbReference type="Pfam" id="PF00144"/>
    </source>
</evidence>
<dbReference type="Gene3D" id="3.40.710.10">
    <property type="entry name" value="DD-peptidase/beta-lactamase superfamily"/>
    <property type="match status" value="1"/>
</dbReference>
<dbReference type="Proteomes" id="UP000182057">
    <property type="component" value="Unassembled WGS sequence"/>
</dbReference>
<dbReference type="AlphaFoldDB" id="A0A1D3URL4"/>
<dbReference type="InterPro" id="IPR012338">
    <property type="entry name" value="Beta-lactam/transpept-like"/>
</dbReference>
<dbReference type="GO" id="GO:0019875">
    <property type="term" value="F:6-aminohexanoate-dimer hydrolase activity"/>
    <property type="evidence" value="ECO:0007669"/>
    <property type="project" value="UniProtKB-EC"/>
</dbReference>
<dbReference type="OrthoDB" id="9773047at2"/>
<feature type="domain" description="Beta-lactamase-related" evidence="1">
    <location>
        <begin position="78"/>
        <end position="351"/>
    </location>
</feature>
<gene>
    <name evidence="2" type="primary">nylB</name>
    <name evidence="2" type="ORF">TFUB20_01873</name>
</gene>
<organism evidence="2 3">
    <name type="scientific">Tannerella forsythia</name>
    <name type="common">Bacteroides forsythus</name>
    <dbReference type="NCBI Taxonomy" id="28112"/>
    <lineage>
        <taxon>Bacteria</taxon>
        <taxon>Pseudomonadati</taxon>
        <taxon>Bacteroidota</taxon>
        <taxon>Bacteroidia</taxon>
        <taxon>Bacteroidales</taxon>
        <taxon>Tannerellaceae</taxon>
        <taxon>Tannerella</taxon>
    </lineage>
</organism>
<evidence type="ECO:0000313" key="3">
    <source>
        <dbReference type="Proteomes" id="UP000182057"/>
    </source>
</evidence>
<dbReference type="InterPro" id="IPR050789">
    <property type="entry name" value="Diverse_Enzym_Activities"/>
</dbReference>
<dbReference type="EMBL" id="FMMM01000067">
    <property type="protein sequence ID" value="SCQ22896.1"/>
    <property type="molecule type" value="Genomic_DNA"/>
</dbReference>
<dbReference type="SUPFAM" id="SSF56601">
    <property type="entry name" value="beta-lactamase/transpeptidase-like"/>
    <property type="match status" value="1"/>
</dbReference>
<dbReference type="PANTHER" id="PTHR43283:SF7">
    <property type="entry name" value="BETA-LACTAMASE-RELATED DOMAIN-CONTAINING PROTEIN"/>
    <property type="match status" value="1"/>
</dbReference>
<dbReference type="InterPro" id="IPR001466">
    <property type="entry name" value="Beta-lactam-related"/>
</dbReference>
<dbReference type="Pfam" id="PF00144">
    <property type="entry name" value="Beta-lactamase"/>
    <property type="match status" value="1"/>
</dbReference>
<reference evidence="2 3" key="1">
    <citation type="submission" date="2016-09" db="EMBL/GenBank/DDBJ databases">
        <authorList>
            <person name="Capua I."/>
            <person name="De Benedictis P."/>
            <person name="Joannis T."/>
            <person name="Lombin L.H."/>
            <person name="Cattoli G."/>
        </authorList>
    </citation>
    <scope>NUCLEOTIDE SEQUENCE [LARGE SCALE GENOMIC DNA]</scope>
    <source>
        <strain evidence="2 3">UB20</strain>
    </source>
</reference>
<dbReference type="EC" id="3.5.1.46" evidence="2"/>
<name>A0A1D3URL4_TANFO</name>
<sequence>MKRTNDFLTWWLCLVLLSFCVPMNARYSAPAESSGMATSGKLEHIDPLPRNRDAARKIDPVIARYLEAVRSAGHDLHSVMVVQHGEVIAEHWLGDHAPNQLHILNSVSKTFTSMAVGFAVAEGRIRTTDKVVDFFPDKLPANVDEKLKKMEIRHLLTMSCGHDTDPTSNIRQHRDKDWVAEFLAAPLAHEPGQVFVYNSLATYILAAIVQKVTDEKTVDYLRPRLFDPLGIDTVRWDESPQGINCGGWGLYVRTEDMAKLGQFLLQRGQWKGNQLLPAAWIDEASTSHIASLPAGARRETLKIKPEDSDWLQGYGYQMWRCRHNAFRADGANGQFIVVLPEKDAVIVTTAHIGDMQAELNMIWEHLLPAL</sequence>
<evidence type="ECO:0000313" key="2">
    <source>
        <dbReference type="EMBL" id="SCQ22896.1"/>
    </source>
</evidence>